<sequence>MRIFEQLKEQLYMNNMFERNFTKVSDVIVQQEVLVVKSCKVNQGNRIRNKFKGKSTCNYCKQPGHWIRQCQKWSADERPSKDVTLKEEKDKTVETNTVLLTTCGEIFSVEGDENN</sequence>
<dbReference type="Proteomes" id="UP000625711">
    <property type="component" value="Unassembled WGS sequence"/>
</dbReference>
<dbReference type="AlphaFoldDB" id="A0A834IGY8"/>
<dbReference type="GO" id="GO:0008270">
    <property type="term" value="F:zinc ion binding"/>
    <property type="evidence" value="ECO:0007669"/>
    <property type="project" value="InterPro"/>
</dbReference>
<name>A0A834IGY8_RHYFE</name>
<dbReference type="Gene3D" id="4.10.60.10">
    <property type="entry name" value="Zinc finger, CCHC-type"/>
    <property type="match status" value="1"/>
</dbReference>
<feature type="domain" description="CCHC-type" evidence="1">
    <location>
        <begin position="56"/>
        <end position="72"/>
    </location>
</feature>
<protein>
    <recommendedName>
        <fullName evidence="1">CCHC-type domain-containing protein</fullName>
    </recommendedName>
</protein>
<accession>A0A834IGY8</accession>
<reference evidence="2" key="1">
    <citation type="submission" date="2020-08" db="EMBL/GenBank/DDBJ databases">
        <title>Genome sequencing and assembly of the red palm weevil Rhynchophorus ferrugineus.</title>
        <authorList>
            <person name="Dias G.B."/>
            <person name="Bergman C.M."/>
            <person name="Manee M."/>
        </authorList>
    </citation>
    <scope>NUCLEOTIDE SEQUENCE</scope>
    <source>
        <strain evidence="2">AA-2017</strain>
        <tissue evidence="2">Whole larva</tissue>
    </source>
</reference>
<organism evidence="2 3">
    <name type="scientific">Rhynchophorus ferrugineus</name>
    <name type="common">Red palm weevil</name>
    <name type="synonym">Curculio ferrugineus</name>
    <dbReference type="NCBI Taxonomy" id="354439"/>
    <lineage>
        <taxon>Eukaryota</taxon>
        <taxon>Metazoa</taxon>
        <taxon>Ecdysozoa</taxon>
        <taxon>Arthropoda</taxon>
        <taxon>Hexapoda</taxon>
        <taxon>Insecta</taxon>
        <taxon>Pterygota</taxon>
        <taxon>Neoptera</taxon>
        <taxon>Endopterygota</taxon>
        <taxon>Coleoptera</taxon>
        <taxon>Polyphaga</taxon>
        <taxon>Cucujiformia</taxon>
        <taxon>Curculionidae</taxon>
        <taxon>Dryophthorinae</taxon>
        <taxon>Rhynchophorus</taxon>
    </lineage>
</organism>
<dbReference type="GO" id="GO:0003676">
    <property type="term" value="F:nucleic acid binding"/>
    <property type="evidence" value="ECO:0007669"/>
    <property type="project" value="InterPro"/>
</dbReference>
<dbReference type="SUPFAM" id="SSF57756">
    <property type="entry name" value="Retrovirus zinc finger-like domains"/>
    <property type="match status" value="1"/>
</dbReference>
<proteinExistence type="predicted"/>
<evidence type="ECO:0000313" key="3">
    <source>
        <dbReference type="Proteomes" id="UP000625711"/>
    </source>
</evidence>
<keyword evidence="3" id="KW-1185">Reference proteome</keyword>
<dbReference type="Pfam" id="PF00098">
    <property type="entry name" value="zf-CCHC"/>
    <property type="match status" value="1"/>
</dbReference>
<dbReference type="SMART" id="SM00343">
    <property type="entry name" value="ZnF_C2HC"/>
    <property type="match status" value="1"/>
</dbReference>
<comment type="caution">
    <text evidence="2">The sequence shown here is derived from an EMBL/GenBank/DDBJ whole genome shotgun (WGS) entry which is preliminary data.</text>
</comment>
<dbReference type="EMBL" id="JAACXV010000346">
    <property type="protein sequence ID" value="KAF7279679.1"/>
    <property type="molecule type" value="Genomic_DNA"/>
</dbReference>
<evidence type="ECO:0000259" key="1">
    <source>
        <dbReference type="SMART" id="SM00343"/>
    </source>
</evidence>
<gene>
    <name evidence="2" type="ORF">GWI33_006841</name>
</gene>
<dbReference type="OrthoDB" id="8056975at2759"/>
<dbReference type="InterPro" id="IPR001878">
    <property type="entry name" value="Znf_CCHC"/>
</dbReference>
<dbReference type="InterPro" id="IPR036875">
    <property type="entry name" value="Znf_CCHC_sf"/>
</dbReference>
<evidence type="ECO:0000313" key="2">
    <source>
        <dbReference type="EMBL" id="KAF7279679.1"/>
    </source>
</evidence>